<dbReference type="KEGG" id="sco:SCP1.70c"/>
<dbReference type="KEGG" id="sco:SCP1.283"/>
<gene>
    <name evidence="2" type="ordered locus">SCP1.283</name>
    <name evidence="1" type="ordered locus">SCP1.70c</name>
</gene>
<dbReference type="HOGENOM" id="CLU_3048292_0_0_11"/>
<dbReference type="EMBL" id="AL589148">
    <property type="protein sequence ID" value="CAC36592.1"/>
    <property type="molecule type" value="Genomic_DNA"/>
</dbReference>
<dbReference type="InParanoid" id="Q99Q75"/>
<accession>Q99Q75</accession>
<reference evidence="2" key="2">
    <citation type="submission" date="2001-02" db="EMBL/GenBank/DDBJ databases">
        <authorList>
            <person name="Bentley S.D."/>
            <person name="Parkhill J."/>
            <person name="Barrell B.G."/>
            <person name="Rajandream M.A."/>
        </authorList>
    </citation>
    <scope>NUCLEOTIDE SEQUENCE</scope>
    <source>
        <strain evidence="2">A3</strain>
        <plasmid evidence="3">SCP1</plasmid>
    </source>
</reference>
<evidence type="ECO:0000313" key="2">
    <source>
        <dbReference type="EMBL" id="CAC36809.1"/>
    </source>
</evidence>
<reference evidence="2" key="1">
    <citation type="journal article" date="1998" name="J. Bacteriol.">
        <title>Cloning and physical mapping of the EcoRI fragments of the giant linear plasmid SCP1.</title>
        <authorList>
            <person name="Redenbach M."/>
            <person name="Ikeda K."/>
            <person name="Yamasaki M."/>
            <person name="Kinashi H."/>
        </authorList>
    </citation>
    <scope>NUCLEOTIDE SEQUENCE</scope>
    <source>
        <strain evidence="2">A3</strain>
        <plasmid evidence="3">SCP1</plasmid>
    </source>
</reference>
<evidence type="ECO:0000313" key="3">
    <source>
        <dbReference type="Proteomes" id="UP000001973"/>
    </source>
</evidence>
<dbReference type="Proteomes" id="UP000001973">
    <property type="component" value="Plasmid SCP1"/>
</dbReference>
<protein>
    <submittedName>
        <fullName evidence="2">Uncharacterized protein</fullName>
    </submittedName>
</protein>
<dbReference type="EMBL" id="AL589148">
    <property type="protein sequence ID" value="CAC36809.1"/>
    <property type="molecule type" value="Genomic_DNA"/>
</dbReference>
<organism evidence="2 3">
    <name type="scientific">Streptomyces coelicolor (strain ATCC BAA-471 / A3(2) / M145)</name>
    <dbReference type="NCBI Taxonomy" id="100226"/>
    <lineage>
        <taxon>Bacteria</taxon>
        <taxon>Bacillati</taxon>
        <taxon>Actinomycetota</taxon>
        <taxon>Actinomycetes</taxon>
        <taxon>Kitasatosporales</taxon>
        <taxon>Streptomycetaceae</taxon>
        <taxon>Streptomyces</taxon>
        <taxon>Streptomyces albidoflavus group</taxon>
    </lineage>
</organism>
<geneLocation type="plasmid" evidence="3">
    <name>SCP1</name>
</geneLocation>
<keyword evidence="3" id="KW-1185">Reference proteome</keyword>
<proteinExistence type="predicted"/>
<dbReference type="STRING" id="100226.gene:17765576"/>
<evidence type="ECO:0000313" key="1">
    <source>
        <dbReference type="EMBL" id="CAC36592.1"/>
    </source>
</evidence>
<dbReference type="AlphaFoldDB" id="Q99Q75"/>
<sequence>MQTDLRRYDFLTHPVFPALMPDAVRSMVNVFHHPPCFSFGVPTRSPSRRRPSDT</sequence>
<name>Q99Q75_STRCO</name>
<reference evidence="2" key="4">
    <citation type="journal article" date="2008" name="Proc. Natl. Acad. Sci. U.S.A.">
        <title>2-Alkyl-4-hydroxymethylfuran-3-carboxylic acids, antibiotic production inducers discovered by Streptomyces coelicolor genome mining.</title>
        <authorList>
            <person name="Corre C."/>
            <person name="Song L."/>
            <person name="O'Rourke S."/>
            <person name="Chater K.F."/>
            <person name="Challis G.L."/>
        </authorList>
    </citation>
    <scope>NUCLEOTIDE SEQUENCE</scope>
    <source>
        <strain evidence="2">A3</strain>
        <plasmid evidence="3">SCP1</plasmid>
    </source>
</reference>
<reference evidence="2" key="5">
    <citation type="journal article" date="2009" name="Mol. Microbiol.">
        <title>Extracellular signalling, translational control, two repressors and an activator all contribute to the regulation of methylenomycin production in Streptomyces coelicolor.</title>
        <authorList>
            <person name="O'Rourke S."/>
            <person name="Wietzorrek A."/>
            <person name="Fowler K."/>
            <person name="Corre C."/>
            <person name="Challis G.L."/>
            <person name="Chater K.F."/>
        </authorList>
    </citation>
    <scope>NUCLEOTIDE SEQUENCE</scope>
    <source>
        <strain evidence="2">A3</strain>
        <plasmid evidence="3">SCP1</plasmid>
    </source>
</reference>
<reference evidence="2" key="6">
    <citation type="submission" date="2015-02" db="EMBL/GenBank/DDBJ databases">
        <title>.</title>
        <authorList>
            <person name="Brown S.P."/>
            <person name="Murphy L.D."/>
            <person name="Harris D."/>
        </authorList>
    </citation>
    <scope>NUCLEOTIDE SEQUENCE</scope>
    <source>
        <strain evidence="2">A3</strain>
        <plasmid evidence="3">SCP1</plasmid>
    </source>
</reference>
<reference evidence="3" key="3">
    <citation type="journal article" date="2002" name="Nature">
        <title>Complete genome sequence of the model actinomycete Streptomyces coelicolor A3(2).</title>
        <authorList>
            <person name="Bentley S.D."/>
            <person name="Chater K.F."/>
            <person name="Cerdeno-Tarraga A.M."/>
            <person name="Challis G.L."/>
            <person name="Thomson N.R."/>
            <person name="James K.D."/>
            <person name="Harris D.E."/>
            <person name="Quail M.A."/>
            <person name="Kieser H."/>
            <person name="Harper D."/>
            <person name="Bateman A."/>
            <person name="Brown S."/>
            <person name="Chandra G."/>
            <person name="Chen C.W."/>
            <person name="Collins M."/>
            <person name="Cronin A."/>
            <person name="Fraser A."/>
            <person name="Goble A."/>
            <person name="Hidalgo J."/>
            <person name="Hornsby T."/>
            <person name="Howarth S."/>
            <person name="Huang C.H."/>
            <person name="Kieser T."/>
            <person name="Larke L."/>
            <person name="Murphy L."/>
            <person name="Oliver K."/>
            <person name="O'Neil S."/>
            <person name="Rabbinowitsch E."/>
            <person name="Rajandream M.A."/>
            <person name="Rutherford K."/>
            <person name="Rutter S."/>
            <person name="Seeger K."/>
            <person name="Saunders D."/>
            <person name="Sharp S."/>
            <person name="Squares R."/>
            <person name="Squares S."/>
            <person name="Taylor K."/>
            <person name="Warren T."/>
            <person name="Wietzorrek A."/>
            <person name="Woodward J."/>
            <person name="Barrell B.G."/>
            <person name="Parkhill J."/>
            <person name="Hopwood D.A."/>
        </authorList>
    </citation>
    <scope>NUCLEOTIDE SEQUENCE [LARGE SCALE GENOMIC DNA]</scope>
    <source>
        <strain evidence="3">ATCC BAA-471 / A3(2) / M145</strain>
        <plasmid evidence="3">SCP1</plasmid>
    </source>
</reference>